<gene>
    <name evidence="1" type="ORF">AMJ52_09625</name>
</gene>
<proteinExistence type="predicted"/>
<comment type="caution">
    <text evidence="1">The sequence shown here is derived from an EMBL/GenBank/DDBJ whole genome shotgun (WGS) entry which is preliminary data.</text>
</comment>
<dbReference type="InterPro" id="IPR013783">
    <property type="entry name" value="Ig-like_fold"/>
</dbReference>
<organism evidence="1 2">
    <name type="scientific">candidate division TA06 bacterium DG_78</name>
    <dbReference type="NCBI Taxonomy" id="1703772"/>
    <lineage>
        <taxon>Bacteria</taxon>
        <taxon>Bacteria division TA06</taxon>
    </lineage>
</organism>
<evidence type="ECO:0000313" key="2">
    <source>
        <dbReference type="Proteomes" id="UP000051012"/>
    </source>
</evidence>
<dbReference type="AlphaFoldDB" id="A0A0S7Y8S3"/>
<sequence length="418" mass="46105">MRKIMALVLTLLVVPMLFGTNKFDAKPIAPENSILAKGISHIVSVEELENEMFYGRDLDTLHFCTFPPYTGIGYTNGGTFEGAIRLTPDELAAYAGWNIIAIYFHLYQTYQMNQYVKVYDGWMDIWPGDMITAESYSGTAFVTAHLTDYVPISGTGDLWCSVQVTHLAGEYPLSVDYGPAVDGKGDWIGPGIWTELQNQPGNPLDYNWLIYAIVSTAFTKDAKTVSIDIPSTITVSDDTTFGPKATVKNLSTGTETFDVTCEIEPGAYTSTKSVSNLASGDEEQVTFDDHTFVGGTHTVTVYTQLSGDEWVDNDTLTKEIEVISGIAEWNPFTSNAFRFRATTISDGEAIIEFTLPVATSVDLYVYDAMGRLRKTLVSDRYSAGTHSLNVHLDLPSGVYFYCLTTEFGTINKKCLIVK</sequence>
<dbReference type="NCBIfam" id="TIGR04183">
    <property type="entry name" value="Por_Secre_tail"/>
    <property type="match status" value="1"/>
</dbReference>
<protein>
    <recommendedName>
        <fullName evidence="3">Secretion system C-terminal sorting domain-containing protein</fullName>
    </recommendedName>
</protein>
<evidence type="ECO:0000313" key="1">
    <source>
        <dbReference type="EMBL" id="KPJ70633.1"/>
    </source>
</evidence>
<dbReference type="InterPro" id="IPR026444">
    <property type="entry name" value="Secre_tail"/>
</dbReference>
<evidence type="ECO:0008006" key="3">
    <source>
        <dbReference type="Google" id="ProtNLM"/>
    </source>
</evidence>
<accession>A0A0S7Y8S3</accession>
<dbReference type="Proteomes" id="UP000051012">
    <property type="component" value="Unassembled WGS sequence"/>
</dbReference>
<name>A0A0S7Y8S3_UNCT6</name>
<reference evidence="1 2" key="1">
    <citation type="journal article" date="2015" name="Microbiome">
        <title>Genomic resolution of linkages in carbon, nitrogen, and sulfur cycling among widespread estuary sediment bacteria.</title>
        <authorList>
            <person name="Baker B.J."/>
            <person name="Lazar C.S."/>
            <person name="Teske A.P."/>
            <person name="Dick G.J."/>
        </authorList>
    </citation>
    <scope>NUCLEOTIDE SEQUENCE [LARGE SCALE GENOMIC DNA]</scope>
    <source>
        <strain evidence="1">DG_78</strain>
    </source>
</reference>
<dbReference type="EMBL" id="LJNI01000165">
    <property type="protein sequence ID" value="KPJ70633.1"/>
    <property type="molecule type" value="Genomic_DNA"/>
</dbReference>
<dbReference type="Gene3D" id="2.60.40.10">
    <property type="entry name" value="Immunoglobulins"/>
    <property type="match status" value="1"/>
</dbReference>